<dbReference type="GO" id="GO:0004674">
    <property type="term" value="F:protein serine/threonine kinase activity"/>
    <property type="evidence" value="ECO:0007669"/>
    <property type="project" value="UniProtKB-KW"/>
</dbReference>
<evidence type="ECO:0000256" key="7">
    <source>
        <dbReference type="ARBA" id="ARBA00022777"/>
    </source>
</evidence>
<evidence type="ECO:0000256" key="1">
    <source>
        <dbReference type="ARBA" id="ARBA00010630"/>
    </source>
</evidence>
<dbReference type="InterPro" id="IPR008266">
    <property type="entry name" value="Tyr_kinase_AS"/>
</dbReference>
<keyword evidence="5" id="KW-0819">tRNA processing</keyword>
<reference evidence="12" key="1">
    <citation type="submission" date="2020-10" db="EMBL/GenBank/DDBJ databases">
        <title>Fervidococcus fontis strain 3639Fd - the first crenarchaeon capable of growth on lipids.</title>
        <authorList>
            <person name="Kochetkova T.V."/>
            <person name="Elcheninov A.G."/>
            <person name="Toschakov S.V."/>
            <person name="Kublanov I.V."/>
        </authorList>
    </citation>
    <scope>NUCLEOTIDE SEQUENCE</scope>
    <source>
        <strain evidence="12">3639Fd</strain>
    </source>
</reference>
<evidence type="ECO:0000313" key="13">
    <source>
        <dbReference type="Proteomes" id="UP000652307"/>
    </source>
</evidence>
<dbReference type="InterPro" id="IPR022495">
    <property type="entry name" value="Bud32"/>
</dbReference>
<evidence type="ECO:0000256" key="9">
    <source>
        <dbReference type="ARBA" id="ARBA00047899"/>
    </source>
</evidence>
<dbReference type="RefSeq" id="WP_193803306.1">
    <property type="nucleotide sequence ID" value="NZ_JADEZV010000001.1"/>
</dbReference>
<evidence type="ECO:0000313" key="12">
    <source>
        <dbReference type="EMBL" id="MBE9390696.1"/>
    </source>
</evidence>
<protein>
    <recommendedName>
        <fullName evidence="2">non-specific serine/threonine protein kinase</fullName>
        <ecNumber evidence="2">2.7.11.1</ecNumber>
    </recommendedName>
</protein>
<dbReference type="AlphaFoldDB" id="A0A843AC65"/>
<accession>A0A843AC65</accession>
<keyword evidence="8" id="KW-0067">ATP-binding</keyword>
<dbReference type="SUPFAM" id="SSF56112">
    <property type="entry name" value="Protein kinase-like (PK-like)"/>
    <property type="match status" value="1"/>
</dbReference>
<dbReference type="NCBIfam" id="NF011463">
    <property type="entry name" value="PRK14879.1-4"/>
    <property type="match status" value="1"/>
</dbReference>
<dbReference type="PANTHER" id="PTHR12209">
    <property type="entry name" value="NON-SPECIFIC SERINE/THREONINE PROTEIN KINASE"/>
    <property type="match status" value="1"/>
</dbReference>
<sequence length="220" mass="25370">MEGVRLEKKPLSWGAESNLYLIEYLNDVAVLKERIIKPYMDPRLAKSLISKRTSSEARILMDCIKAGIRVPYPLKVDAENGLLIISYISGEVFRDYLNEKGFDELAKSIVFEVANSISKMHNLDIIHGDLTTSNIIIKDGNAFIIDFGLSFRSKREEDKAMDLRIFERAVESTHPEYKEKILEPFFSTYFKNAAGSEKIRKSLEDIRLRGRYVRERRGEI</sequence>
<organism evidence="12 13">
    <name type="scientific">Fervidicoccus fontis</name>
    <dbReference type="NCBI Taxonomy" id="683846"/>
    <lineage>
        <taxon>Archaea</taxon>
        <taxon>Thermoproteota</taxon>
        <taxon>Thermoprotei</taxon>
        <taxon>Fervidicoccales</taxon>
        <taxon>Fervidicoccaceae</taxon>
        <taxon>Fervidicoccus</taxon>
    </lineage>
</organism>
<name>A0A843AC65_9CREN</name>
<comment type="catalytic activity">
    <reaction evidence="9">
        <text>L-threonyl-[protein] + ATP = O-phospho-L-threonyl-[protein] + ADP + H(+)</text>
        <dbReference type="Rhea" id="RHEA:46608"/>
        <dbReference type="Rhea" id="RHEA-COMP:11060"/>
        <dbReference type="Rhea" id="RHEA-COMP:11605"/>
        <dbReference type="ChEBI" id="CHEBI:15378"/>
        <dbReference type="ChEBI" id="CHEBI:30013"/>
        <dbReference type="ChEBI" id="CHEBI:30616"/>
        <dbReference type="ChEBI" id="CHEBI:61977"/>
        <dbReference type="ChEBI" id="CHEBI:456216"/>
        <dbReference type="EC" id="2.7.11.1"/>
    </reaction>
</comment>
<dbReference type="EC" id="2.7.11.1" evidence="2"/>
<dbReference type="GO" id="GO:0008033">
    <property type="term" value="P:tRNA processing"/>
    <property type="evidence" value="ECO:0007669"/>
    <property type="project" value="UniProtKB-KW"/>
</dbReference>
<evidence type="ECO:0000256" key="5">
    <source>
        <dbReference type="ARBA" id="ARBA00022694"/>
    </source>
</evidence>
<dbReference type="Pfam" id="PF01163">
    <property type="entry name" value="RIO1"/>
    <property type="match status" value="1"/>
</dbReference>
<comment type="similarity">
    <text evidence="1">Belongs to the protein kinase superfamily. BUD32 family.</text>
</comment>
<dbReference type="InterPro" id="IPR011009">
    <property type="entry name" value="Kinase-like_dom_sf"/>
</dbReference>
<dbReference type="PANTHER" id="PTHR12209:SF0">
    <property type="entry name" value="EKC_KEOPS COMPLEX SUBUNIT TP53RK"/>
    <property type="match status" value="1"/>
</dbReference>
<evidence type="ECO:0000256" key="3">
    <source>
        <dbReference type="ARBA" id="ARBA00022527"/>
    </source>
</evidence>
<dbReference type="Gene3D" id="3.30.200.20">
    <property type="entry name" value="Phosphorylase Kinase, domain 1"/>
    <property type="match status" value="1"/>
</dbReference>
<gene>
    <name evidence="12" type="ORF">IOK49_01170</name>
</gene>
<comment type="catalytic activity">
    <reaction evidence="10">
        <text>L-seryl-[protein] + ATP = O-phospho-L-seryl-[protein] + ADP + H(+)</text>
        <dbReference type="Rhea" id="RHEA:17989"/>
        <dbReference type="Rhea" id="RHEA-COMP:9863"/>
        <dbReference type="Rhea" id="RHEA-COMP:11604"/>
        <dbReference type="ChEBI" id="CHEBI:15378"/>
        <dbReference type="ChEBI" id="CHEBI:29999"/>
        <dbReference type="ChEBI" id="CHEBI:30616"/>
        <dbReference type="ChEBI" id="CHEBI:83421"/>
        <dbReference type="ChEBI" id="CHEBI:456216"/>
        <dbReference type="EC" id="2.7.11.1"/>
    </reaction>
</comment>
<dbReference type="NCBIfam" id="TIGR03724">
    <property type="entry name" value="arch_bud32"/>
    <property type="match status" value="1"/>
</dbReference>
<dbReference type="SMART" id="SM00220">
    <property type="entry name" value="S_TKc"/>
    <property type="match status" value="1"/>
</dbReference>
<dbReference type="EMBL" id="JADEZV010000001">
    <property type="protein sequence ID" value="MBE9390696.1"/>
    <property type="molecule type" value="Genomic_DNA"/>
</dbReference>
<dbReference type="PROSITE" id="PS00109">
    <property type="entry name" value="PROTEIN_KINASE_TYR"/>
    <property type="match status" value="1"/>
</dbReference>
<comment type="caution">
    <text evidence="12">The sequence shown here is derived from an EMBL/GenBank/DDBJ whole genome shotgun (WGS) entry which is preliminary data.</text>
</comment>
<evidence type="ECO:0000259" key="11">
    <source>
        <dbReference type="PROSITE" id="PS50011"/>
    </source>
</evidence>
<evidence type="ECO:0000256" key="6">
    <source>
        <dbReference type="ARBA" id="ARBA00022741"/>
    </source>
</evidence>
<dbReference type="Proteomes" id="UP000652307">
    <property type="component" value="Unassembled WGS sequence"/>
</dbReference>
<dbReference type="GO" id="GO:0005524">
    <property type="term" value="F:ATP binding"/>
    <property type="evidence" value="ECO:0007669"/>
    <property type="project" value="UniProtKB-KW"/>
</dbReference>
<dbReference type="PROSITE" id="PS50011">
    <property type="entry name" value="PROTEIN_KINASE_DOM"/>
    <property type="match status" value="1"/>
</dbReference>
<proteinExistence type="inferred from homology"/>
<evidence type="ECO:0000256" key="4">
    <source>
        <dbReference type="ARBA" id="ARBA00022679"/>
    </source>
</evidence>
<keyword evidence="7 12" id="KW-0418">Kinase</keyword>
<evidence type="ECO:0000256" key="10">
    <source>
        <dbReference type="ARBA" id="ARBA00048679"/>
    </source>
</evidence>
<evidence type="ECO:0000256" key="8">
    <source>
        <dbReference type="ARBA" id="ARBA00022840"/>
    </source>
</evidence>
<evidence type="ECO:0000256" key="2">
    <source>
        <dbReference type="ARBA" id="ARBA00012513"/>
    </source>
</evidence>
<dbReference type="InterPro" id="IPR000719">
    <property type="entry name" value="Prot_kinase_dom"/>
</dbReference>
<dbReference type="GO" id="GO:0005829">
    <property type="term" value="C:cytosol"/>
    <property type="evidence" value="ECO:0007669"/>
    <property type="project" value="TreeGrafter"/>
</dbReference>
<keyword evidence="4" id="KW-0808">Transferase</keyword>
<dbReference type="InterPro" id="IPR018934">
    <property type="entry name" value="RIO_dom"/>
</dbReference>
<feature type="domain" description="Protein kinase" evidence="11">
    <location>
        <begin position="5"/>
        <end position="220"/>
    </location>
</feature>
<keyword evidence="3" id="KW-0723">Serine/threonine-protein kinase</keyword>
<dbReference type="Gene3D" id="1.10.510.10">
    <property type="entry name" value="Transferase(Phosphotransferase) domain 1"/>
    <property type="match status" value="1"/>
</dbReference>
<keyword evidence="6" id="KW-0547">Nucleotide-binding</keyword>